<proteinExistence type="inferred from homology"/>
<evidence type="ECO:0000259" key="4">
    <source>
        <dbReference type="PROSITE" id="PS51858"/>
    </source>
</evidence>
<accession>V6LPL1</accession>
<evidence type="ECO:0000313" key="6">
    <source>
        <dbReference type="EMBL" id="KAH0576619.1"/>
    </source>
</evidence>
<dbReference type="SMART" id="SM01179">
    <property type="entry name" value="DUF862"/>
    <property type="match status" value="1"/>
</dbReference>
<dbReference type="AlphaFoldDB" id="V6LPL1"/>
<dbReference type="GO" id="GO:0101005">
    <property type="term" value="F:deubiquitinase activity"/>
    <property type="evidence" value="ECO:0007669"/>
    <property type="project" value="TreeGrafter"/>
</dbReference>
<evidence type="ECO:0000256" key="3">
    <source>
        <dbReference type="ARBA" id="ARBA00022801"/>
    </source>
</evidence>
<dbReference type="GO" id="GO:0006508">
    <property type="term" value="P:proteolysis"/>
    <property type="evidence" value="ECO:0007669"/>
    <property type="project" value="UniProtKB-KW"/>
</dbReference>
<dbReference type="EMBL" id="AUWU02000002">
    <property type="protein sequence ID" value="KAH0576619.1"/>
    <property type="molecule type" value="Genomic_DNA"/>
</dbReference>
<dbReference type="GO" id="GO:0016579">
    <property type="term" value="P:protein deubiquitination"/>
    <property type="evidence" value="ECO:0007669"/>
    <property type="project" value="TreeGrafter"/>
</dbReference>
<dbReference type="Gene3D" id="3.90.1720.30">
    <property type="entry name" value="PPPDE domains"/>
    <property type="match status" value="1"/>
</dbReference>
<dbReference type="Proteomes" id="UP000018208">
    <property type="component" value="Unassembled WGS sequence"/>
</dbReference>
<dbReference type="GeneID" id="94296206"/>
<dbReference type="RefSeq" id="XP_067767392.1">
    <property type="nucleotide sequence ID" value="XM_067906075.1"/>
</dbReference>
<gene>
    <name evidence="6" type="ORF">SS50377_22183</name>
    <name evidence="5" type="ORF">SS50377_jh011</name>
</gene>
<dbReference type="OrthoDB" id="412286at2759"/>
<sequence length="342" mass="39637">MKIYNIIYQNSRKKISLINDCYITDNQHTFIFDKQFASLTEINSFISDLSFPIVNIFTKLAIQDSLLYQDLQNKNQIDKLLQSQHVSSFLINVKSPIVGLKFGIQFPKNDIINVFMNENAPNKIINYINRVSLLIQNSSTYDQNKQTATLFFIRKYYRIIKQYQEPNLKRSYSCSNLSQAVLYVPQLLKPLAKVVSSSQQSNFLKYTLKYISLDTKSPVTVFLNLYSLTKVRVGAYHTGIQIQNTEIAYGGHQKNCSGIYFIQPKSNKQFYYQKQIILGQCSLSIVEIITILDNISINWMGKQYNIFAKNCNDFSNQLSLILLQRPIPKWVNNLAQFGRKFI</sequence>
<comment type="similarity">
    <text evidence="1">Belongs to the DeSI family.</text>
</comment>
<dbReference type="PROSITE" id="PS51858">
    <property type="entry name" value="PPPDE"/>
    <property type="match status" value="1"/>
</dbReference>
<dbReference type="EMBL" id="KI546089">
    <property type="protein sequence ID" value="EST45656.1"/>
    <property type="molecule type" value="Genomic_DNA"/>
</dbReference>
<dbReference type="InterPro" id="IPR008580">
    <property type="entry name" value="PPPDE_dom"/>
</dbReference>
<evidence type="ECO:0000313" key="5">
    <source>
        <dbReference type="EMBL" id="EST45656.1"/>
    </source>
</evidence>
<feature type="non-terminal residue" evidence="5">
    <location>
        <position position="1"/>
    </location>
</feature>
<dbReference type="VEuPathDB" id="GiardiaDB:SS50377_22183"/>
<keyword evidence="7" id="KW-1185">Reference proteome</keyword>
<evidence type="ECO:0000256" key="2">
    <source>
        <dbReference type="ARBA" id="ARBA00022670"/>
    </source>
</evidence>
<protein>
    <submittedName>
        <fullName evidence="5">PPPDE putative peptidase domain-containing protein</fullName>
    </submittedName>
</protein>
<dbReference type="PANTHER" id="PTHR12378">
    <property type="entry name" value="DESUMOYLATING ISOPEPTIDASE"/>
    <property type="match status" value="1"/>
</dbReference>
<dbReference type="MEROPS" id="C97.A02"/>
<reference evidence="5 6" key="1">
    <citation type="journal article" date="2014" name="PLoS Genet.">
        <title>The Genome of Spironucleus salmonicida Highlights a Fish Pathogen Adapted to Fluctuating Environments.</title>
        <authorList>
            <person name="Xu F."/>
            <person name="Jerlstrom-Hultqvist J."/>
            <person name="Einarsson E."/>
            <person name="Astvaldsson A."/>
            <person name="Svard S.G."/>
            <person name="Andersson J.O."/>
        </authorList>
    </citation>
    <scope>NUCLEOTIDE SEQUENCE</scope>
    <source>
        <strain evidence="6">ATCC 50377</strain>
    </source>
</reference>
<feature type="domain" description="PPPDE" evidence="4">
    <location>
        <begin position="219"/>
        <end position="342"/>
    </location>
</feature>
<evidence type="ECO:0000313" key="7">
    <source>
        <dbReference type="Proteomes" id="UP000018208"/>
    </source>
</evidence>
<name>V6LPL1_9EUKA</name>
<dbReference type="InterPro" id="IPR042266">
    <property type="entry name" value="PPPDE_sf"/>
</dbReference>
<dbReference type="KEGG" id="ssao:94296206"/>
<reference evidence="6" key="2">
    <citation type="submission" date="2020-12" db="EMBL/GenBank/DDBJ databases">
        <title>New Spironucleus salmonicida genome in near-complete chromosomes.</title>
        <authorList>
            <person name="Xu F."/>
            <person name="Kurt Z."/>
            <person name="Jimenez-Gonzalez A."/>
            <person name="Astvaldsson A."/>
            <person name="Andersson J.O."/>
            <person name="Svard S.G."/>
        </authorList>
    </citation>
    <scope>NUCLEOTIDE SEQUENCE</scope>
    <source>
        <strain evidence="6">ATCC 50377</strain>
    </source>
</reference>
<keyword evidence="3" id="KW-0378">Hydrolase</keyword>
<dbReference type="PANTHER" id="PTHR12378:SF80">
    <property type="entry name" value="IP06716P-RELATED"/>
    <property type="match status" value="1"/>
</dbReference>
<evidence type="ECO:0000256" key="1">
    <source>
        <dbReference type="ARBA" id="ARBA00008140"/>
    </source>
</evidence>
<organism evidence="5">
    <name type="scientific">Spironucleus salmonicida</name>
    <dbReference type="NCBI Taxonomy" id="348837"/>
    <lineage>
        <taxon>Eukaryota</taxon>
        <taxon>Metamonada</taxon>
        <taxon>Diplomonadida</taxon>
        <taxon>Hexamitidae</taxon>
        <taxon>Hexamitinae</taxon>
        <taxon>Spironucleus</taxon>
    </lineage>
</organism>
<keyword evidence="2" id="KW-0645">Protease</keyword>
<dbReference type="Pfam" id="PF05903">
    <property type="entry name" value="Peptidase_C97"/>
    <property type="match status" value="1"/>
</dbReference>